<dbReference type="OrthoDB" id="692870at2759"/>
<dbReference type="InterPro" id="IPR029466">
    <property type="entry name" value="NAM-associated_C"/>
</dbReference>
<feature type="region of interest" description="Disordered" evidence="2">
    <location>
        <begin position="231"/>
        <end position="267"/>
    </location>
</feature>
<proteinExistence type="predicted"/>
<evidence type="ECO:0000259" key="3">
    <source>
        <dbReference type="Pfam" id="PF14303"/>
    </source>
</evidence>
<feature type="coiled-coil region" evidence="1">
    <location>
        <begin position="280"/>
        <end position="335"/>
    </location>
</feature>
<dbReference type="PANTHER" id="PTHR45125">
    <property type="entry name" value="F21J9.4-RELATED"/>
    <property type="match status" value="1"/>
</dbReference>
<gene>
    <name evidence="4" type="ORF">C2845_PM14G10340</name>
</gene>
<evidence type="ECO:0000313" key="5">
    <source>
        <dbReference type="Proteomes" id="UP000275267"/>
    </source>
</evidence>
<feature type="domain" description="No apical meristem-associated C-terminal" evidence="3">
    <location>
        <begin position="192"/>
        <end position="361"/>
    </location>
</feature>
<keyword evidence="5" id="KW-1185">Reference proteome</keyword>
<dbReference type="STRING" id="4540.A0A3L6PNB6"/>
<dbReference type="Pfam" id="PF14303">
    <property type="entry name" value="NAM-associated"/>
    <property type="match status" value="1"/>
</dbReference>
<feature type="region of interest" description="Disordered" evidence="2">
    <location>
        <begin position="1"/>
        <end position="23"/>
    </location>
</feature>
<evidence type="ECO:0000256" key="1">
    <source>
        <dbReference type="SAM" id="Coils"/>
    </source>
</evidence>
<accession>A0A3L6PNB6</accession>
<dbReference type="PANTHER" id="PTHR45125:SF3">
    <property type="entry name" value="NO-APICAL-MERISTEM-ASSOCIATED CARBOXY-TERMINAL DOMAIN PROTEIN"/>
    <property type="match status" value="1"/>
</dbReference>
<dbReference type="AlphaFoldDB" id="A0A3L6PNB6"/>
<feature type="compositionally biased region" description="Low complexity" evidence="2">
    <location>
        <begin position="12"/>
        <end position="23"/>
    </location>
</feature>
<dbReference type="Proteomes" id="UP000275267">
    <property type="component" value="Unassembled WGS sequence"/>
</dbReference>
<reference evidence="5" key="1">
    <citation type="journal article" date="2019" name="Nat. Commun.">
        <title>The genome of broomcorn millet.</title>
        <authorList>
            <person name="Zou C."/>
            <person name="Miki D."/>
            <person name="Li D."/>
            <person name="Tang Q."/>
            <person name="Xiao L."/>
            <person name="Rajput S."/>
            <person name="Deng P."/>
            <person name="Jia W."/>
            <person name="Huang R."/>
            <person name="Zhang M."/>
            <person name="Sun Y."/>
            <person name="Hu J."/>
            <person name="Fu X."/>
            <person name="Schnable P.S."/>
            <person name="Li F."/>
            <person name="Zhang H."/>
            <person name="Feng B."/>
            <person name="Zhu X."/>
            <person name="Liu R."/>
            <person name="Schnable J.C."/>
            <person name="Zhu J.-K."/>
            <person name="Zhang H."/>
        </authorList>
    </citation>
    <scope>NUCLEOTIDE SEQUENCE [LARGE SCALE GENOMIC DNA]</scope>
</reference>
<organism evidence="4 5">
    <name type="scientific">Panicum miliaceum</name>
    <name type="common">Proso millet</name>
    <name type="synonym">Broomcorn millet</name>
    <dbReference type="NCBI Taxonomy" id="4540"/>
    <lineage>
        <taxon>Eukaryota</taxon>
        <taxon>Viridiplantae</taxon>
        <taxon>Streptophyta</taxon>
        <taxon>Embryophyta</taxon>
        <taxon>Tracheophyta</taxon>
        <taxon>Spermatophyta</taxon>
        <taxon>Magnoliopsida</taxon>
        <taxon>Liliopsida</taxon>
        <taxon>Poales</taxon>
        <taxon>Poaceae</taxon>
        <taxon>PACMAD clade</taxon>
        <taxon>Panicoideae</taxon>
        <taxon>Panicodae</taxon>
        <taxon>Paniceae</taxon>
        <taxon>Panicinae</taxon>
        <taxon>Panicum</taxon>
        <taxon>Panicum sect. Panicum</taxon>
    </lineage>
</organism>
<evidence type="ECO:0000256" key="2">
    <source>
        <dbReference type="SAM" id="MobiDB-lite"/>
    </source>
</evidence>
<keyword evidence="1" id="KW-0175">Coiled coil</keyword>
<evidence type="ECO:0000313" key="4">
    <source>
        <dbReference type="EMBL" id="RLM61314.1"/>
    </source>
</evidence>
<name>A0A3L6PNB6_PANMI</name>
<sequence>MGPPATLQVSGTASTAATAPPVHPTVLPQSTMAVQGSDEVDTDDGLNVFDEMPSSEPFYSNMMVDSFNIDDISLSNQFPFASNEDVVEVNCTPIAKKRWARSANYSVEEDEALVVAWENASLDPVIGRDQSMKTYWMRVADHFHKNVKKPSNRSISSLSHRWSTIQECCNRWAGCTTNLMHKVYKDREKQHRPFVMLHCWTLLEHNEKWNNRDNYFHPLKKKASKSSLEFENKGYGNEDDEEENGILSSTVTNKKRPPWRKQEKERLKKGGDGVVFQSAIQEMVATKKEMEANRKSEKESRWIEIRAMKERKVAIEEEKLRVLREKAQAKKMEQEYKIMFMDTTGLDETQRAYVESMRAQILSLRMGGSGSGNWSV</sequence>
<comment type="caution">
    <text evidence="4">The sequence shown here is derived from an EMBL/GenBank/DDBJ whole genome shotgun (WGS) entry which is preliminary data.</text>
</comment>
<protein>
    <recommendedName>
        <fullName evidence="3">No apical meristem-associated C-terminal domain-containing protein</fullName>
    </recommendedName>
</protein>
<dbReference type="EMBL" id="PQIB02000016">
    <property type="protein sequence ID" value="RLM61314.1"/>
    <property type="molecule type" value="Genomic_DNA"/>
</dbReference>